<keyword evidence="2" id="KW-0489">Methyltransferase</keyword>
<organism evidence="6 7">
    <name type="scientific">Ceratopteris richardii</name>
    <name type="common">Triangle waterfern</name>
    <dbReference type="NCBI Taxonomy" id="49495"/>
    <lineage>
        <taxon>Eukaryota</taxon>
        <taxon>Viridiplantae</taxon>
        <taxon>Streptophyta</taxon>
        <taxon>Embryophyta</taxon>
        <taxon>Tracheophyta</taxon>
        <taxon>Polypodiopsida</taxon>
        <taxon>Polypodiidae</taxon>
        <taxon>Polypodiales</taxon>
        <taxon>Pteridineae</taxon>
        <taxon>Pteridaceae</taxon>
        <taxon>Parkerioideae</taxon>
        <taxon>Ceratopteris</taxon>
    </lineage>
</organism>
<reference evidence="6" key="1">
    <citation type="submission" date="2021-08" db="EMBL/GenBank/DDBJ databases">
        <title>WGS assembly of Ceratopteris richardii.</title>
        <authorList>
            <person name="Marchant D.B."/>
            <person name="Chen G."/>
            <person name="Jenkins J."/>
            <person name="Shu S."/>
            <person name="Leebens-Mack J."/>
            <person name="Grimwood J."/>
            <person name="Schmutz J."/>
            <person name="Soltis P."/>
            <person name="Soltis D."/>
            <person name="Chen Z.-H."/>
        </authorList>
    </citation>
    <scope>NUCLEOTIDE SEQUENCE</scope>
    <source>
        <strain evidence="6">Whitten #5841</strain>
        <tissue evidence="6">Leaf</tissue>
    </source>
</reference>
<dbReference type="EMBL" id="CM035406">
    <property type="protein sequence ID" value="KAH7445913.1"/>
    <property type="molecule type" value="Genomic_DNA"/>
</dbReference>
<proteinExistence type="inferred from homology"/>
<keyword evidence="3" id="KW-0808">Transferase</keyword>
<dbReference type="OrthoDB" id="241340at2759"/>
<dbReference type="Gene3D" id="3.40.1280.10">
    <property type="match status" value="1"/>
</dbReference>
<dbReference type="CDD" id="cd18093">
    <property type="entry name" value="SpoU-like_TrmJ"/>
    <property type="match status" value="1"/>
</dbReference>
<accession>A0A8T2VJW1</accession>
<dbReference type="PANTHER" id="PTHR42786">
    <property type="entry name" value="TRNA/RRNA METHYLTRANSFERASE"/>
    <property type="match status" value="1"/>
</dbReference>
<keyword evidence="7" id="KW-1185">Reference proteome</keyword>
<dbReference type="PANTHER" id="PTHR42786:SF2">
    <property type="entry name" value="TRNA (CYTIDINE_URIDINE-2'-O-)-METHYLTRANSFERASE TRMJ"/>
    <property type="match status" value="1"/>
</dbReference>
<evidence type="ECO:0000259" key="5">
    <source>
        <dbReference type="Pfam" id="PF00588"/>
    </source>
</evidence>
<name>A0A8T2VJW1_CERRI</name>
<evidence type="ECO:0000313" key="6">
    <source>
        <dbReference type="EMBL" id="KAH7445913.1"/>
    </source>
</evidence>
<evidence type="ECO:0000256" key="2">
    <source>
        <dbReference type="ARBA" id="ARBA00022603"/>
    </source>
</evidence>
<evidence type="ECO:0000256" key="1">
    <source>
        <dbReference type="ARBA" id="ARBA00007228"/>
    </source>
</evidence>
<dbReference type="OMA" id="REVAYLH"/>
<evidence type="ECO:0000256" key="3">
    <source>
        <dbReference type="ARBA" id="ARBA00022679"/>
    </source>
</evidence>
<dbReference type="GO" id="GO:0008173">
    <property type="term" value="F:RNA methyltransferase activity"/>
    <property type="evidence" value="ECO:0007669"/>
    <property type="project" value="InterPro"/>
</dbReference>
<gene>
    <name evidence="6" type="ORF">KP509_01G028200</name>
</gene>
<dbReference type="GO" id="GO:0003723">
    <property type="term" value="F:RNA binding"/>
    <property type="evidence" value="ECO:0007669"/>
    <property type="project" value="InterPro"/>
</dbReference>
<sequence>MSIAKGVSPILCSLGGNRRPLGVSSTSPHSCMCAPSEVSSVICGSDSAYPHFSDGALNNARVVLVGTQHAGNVGSVCRAAVNFECKDIYLVDGACDLKSQECFNAAANTLSRNLLDQIHIKESLSEAIDDCSMAIAFTRRTGKTRLPSFTLNQLTNPENKNIRLALVFGREDCGLHTQELLQCTHVCAISTGSWQGSLNLSHAVTVVLSRLFESWAPVQDDIYLKVRPDSVAHKTLPGTASVSEVENLLHRWEDVFALSNYLVKQAAMPEFKTPDRLFLFLRKLLQRGRPSAREVAYLHGFLTVVENLAKVVSRTDKSMK</sequence>
<dbReference type="SUPFAM" id="SSF75217">
    <property type="entry name" value="alpha/beta knot"/>
    <property type="match status" value="1"/>
</dbReference>
<evidence type="ECO:0000256" key="4">
    <source>
        <dbReference type="ARBA" id="ARBA00022691"/>
    </source>
</evidence>
<feature type="domain" description="tRNA/rRNA methyltransferase SpoU type" evidence="5">
    <location>
        <begin position="61"/>
        <end position="208"/>
    </location>
</feature>
<dbReference type="InterPro" id="IPR029026">
    <property type="entry name" value="tRNA_m1G_MTases_N"/>
</dbReference>
<dbReference type="Gene3D" id="1.10.8.590">
    <property type="match status" value="1"/>
</dbReference>
<comment type="similarity">
    <text evidence="1">Belongs to the class IV-like SAM-binding methyltransferase superfamily. RNA methyltransferase TrmH family.</text>
</comment>
<dbReference type="InterPro" id="IPR029028">
    <property type="entry name" value="Alpha/beta_knot_MTases"/>
</dbReference>
<protein>
    <recommendedName>
        <fullName evidence="5">tRNA/rRNA methyltransferase SpoU type domain-containing protein</fullName>
    </recommendedName>
</protein>
<dbReference type="GO" id="GO:0002128">
    <property type="term" value="P:tRNA nucleoside ribose methylation"/>
    <property type="evidence" value="ECO:0007669"/>
    <property type="project" value="TreeGrafter"/>
</dbReference>
<dbReference type="InterPro" id="IPR004384">
    <property type="entry name" value="RNA_MeTrfase_TrmJ/LasT"/>
</dbReference>
<dbReference type="Pfam" id="PF00588">
    <property type="entry name" value="SpoU_methylase"/>
    <property type="match status" value="1"/>
</dbReference>
<keyword evidence="4" id="KW-0949">S-adenosyl-L-methionine</keyword>
<evidence type="ECO:0000313" key="7">
    <source>
        <dbReference type="Proteomes" id="UP000825935"/>
    </source>
</evidence>
<dbReference type="InterPro" id="IPR001537">
    <property type="entry name" value="SpoU_MeTrfase"/>
</dbReference>
<dbReference type="Proteomes" id="UP000825935">
    <property type="component" value="Chromosome 1"/>
</dbReference>
<dbReference type="AlphaFoldDB" id="A0A8T2VJW1"/>
<comment type="caution">
    <text evidence="6">The sequence shown here is derived from an EMBL/GenBank/DDBJ whole genome shotgun (WGS) entry which is preliminary data.</text>
</comment>
<dbReference type="GO" id="GO:0005829">
    <property type="term" value="C:cytosol"/>
    <property type="evidence" value="ECO:0007669"/>
    <property type="project" value="TreeGrafter"/>
</dbReference>